<dbReference type="Pfam" id="PF20597">
    <property type="entry name" value="pAdhesive_15"/>
    <property type="match status" value="1"/>
</dbReference>
<evidence type="ECO:0000313" key="4">
    <source>
        <dbReference type="EMBL" id="BBO36249.1"/>
    </source>
</evidence>
<name>A0A5K7XR19_9BACT</name>
<feature type="domain" description="Choice-of-anchor A" evidence="3">
    <location>
        <begin position="28"/>
        <end position="280"/>
    </location>
</feature>
<evidence type="ECO:0000256" key="1">
    <source>
        <dbReference type="SAM" id="SignalP"/>
    </source>
</evidence>
<dbReference type="Proteomes" id="UP000326837">
    <property type="component" value="Chromosome"/>
</dbReference>
<gene>
    <name evidence="4" type="ORF">PLANPX_5861</name>
</gene>
<protein>
    <submittedName>
        <fullName evidence="4">Uncharacterized protein</fullName>
    </submittedName>
</protein>
<reference evidence="5" key="1">
    <citation type="submission" date="2019-10" db="EMBL/GenBank/DDBJ databases">
        <title>Lacipirellula parvula gen. nov., sp. nov., representing a lineage of planctomycetes widespread in freshwater anoxic habitats, and description of the family Lacipirellulaceae.</title>
        <authorList>
            <person name="Dedysh S.N."/>
            <person name="Kulichevskaya I.S."/>
            <person name="Beletsky A.V."/>
            <person name="Rakitin A.L."/>
            <person name="Mardanov A.V."/>
            <person name="Ivanova A.A."/>
            <person name="Saltykova V.X."/>
            <person name="Rijpstra W.I.C."/>
            <person name="Sinninghe Damste J.S."/>
            <person name="Ravin N.V."/>
        </authorList>
    </citation>
    <scope>NUCLEOTIDE SEQUENCE [LARGE SCALE GENOMIC DNA]</scope>
    <source>
        <strain evidence="5">PX69</strain>
    </source>
</reference>
<evidence type="ECO:0000313" key="5">
    <source>
        <dbReference type="Proteomes" id="UP000326837"/>
    </source>
</evidence>
<feature type="chain" id="PRO_5025015204" evidence="1">
    <location>
        <begin position="26"/>
        <end position="317"/>
    </location>
</feature>
<dbReference type="EMBL" id="AP021861">
    <property type="protein sequence ID" value="BBO36249.1"/>
    <property type="molecule type" value="Genomic_DNA"/>
</dbReference>
<feature type="domain" description="Ice-binding protein C-terminal" evidence="2">
    <location>
        <begin position="293"/>
        <end position="314"/>
    </location>
</feature>
<dbReference type="InterPro" id="IPR026588">
    <property type="entry name" value="Choice_anch_A"/>
</dbReference>
<dbReference type="Pfam" id="PF07589">
    <property type="entry name" value="PEP-CTERM"/>
    <property type="match status" value="1"/>
</dbReference>
<keyword evidence="1" id="KW-0732">Signal</keyword>
<dbReference type="AlphaFoldDB" id="A0A5K7XR19"/>
<dbReference type="KEGG" id="lpav:PLANPX_5861"/>
<keyword evidence="5" id="KW-1185">Reference proteome</keyword>
<dbReference type="RefSeq" id="WP_152101450.1">
    <property type="nucleotide sequence ID" value="NZ_AP021861.1"/>
</dbReference>
<feature type="signal peptide" evidence="1">
    <location>
        <begin position="1"/>
        <end position="25"/>
    </location>
</feature>
<dbReference type="NCBIfam" id="TIGR04215">
    <property type="entry name" value="choice_anch_A"/>
    <property type="match status" value="1"/>
</dbReference>
<evidence type="ECO:0000259" key="3">
    <source>
        <dbReference type="Pfam" id="PF20597"/>
    </source>
</evidence>
<evidence type="ECO:0000259" key="2">
    <source>
        <dbReference type="Pfam" id="PF07589"/>
    </source>
</evidence>
<organism evidence="4 5">
    <name type="scientific">Lacipirellula parvula</name>
    <dbReference type="NCBI Taxonomy" id="2650471"/>
    <lineage>
        <taxon>Bacteria</taxon>
        <taxon>Pseudomonadati</taxon>
        <taxon>Planctomycetota</taxon>
        <taxon>Planctomycetia</taxon>
        <taxon>Pirellulales</taxon>
        <taxon>Lacipirellulaceae</taxon>
        <taxon>Lacipirellula</taxon>
    </lineage>
</organism>
<sequence length="317" mass="31615">MRLLSLCAPALAVAAALGLSTGARAANLGAANAFNGFVFGNLTSHGQDTEGRLAVGGNFTASSYGVGSGGVGPAVPITNPRTDVLVVGGNMNAQGGWQVFNGNAVWGTSLTAAPTTTNGITYQGNPVNFAAAQADLTAKSAAWGALATNASVVFDGYSTLTLTATNAGLNVFNVSESVWEATSNKQIVNSFPNATLLINIAGSDVTQFGGMSYNGSSSPSNNHAGVLFNYPTATTVQTNNIAMLGSLLAPNAALTINGGGINGVGVAASALQQSGGEFHNFTFGGDIPYTPIVPEPGTCVLAGVGLAAIAAKRRAAK</sequence>
<accession>A0A5K7XR19</accession>
<proteinExistence type="predicted"/>
<dbReference type="InterPro" id="IPR013424">
    <property type="entry name" value="Ice-binding_C"/>
</dbReference>